<feature type="domain" description="Putative Se/S carrier protein-like" evidence="1">
    <location>
        <begin position="6"/>
        <end position="71"/>
    </location>
</feature>
<sequence length="75" mass="8476">MKQKEYLYVTFNTTTDSIEAESLFKSKGIPGRLVIIPRELSAGCGMAWRSEPNWKDLIEKTADENSLSLKQLAII</sequence>
<dbReference type="Pfam" id="PF11823">
    <property type="entry name" value="Se_S_carrier"/>
    <property type="match status" value="1"/>
</dbReference>
<organism evidence="2 3">
    <name type="scientific">Facklamia lactis</name>
    <dbReference type="NCBI Taxonomy" id="2749967"/>
    <lineage>
        <taxon>Bacteria</taxon>
        <taxon>Bacillati</taxon>
        <taxon>Bacillota</taxon>
        <taxon>Bacilli</taxon>
        <taxon>Lactobacillales</taxon>
        <taxon>Aerococcaceae</taxon>
        <taxon>Facklamia</taxon>
    </lineage>
</organism>
<dbReference type="Proteomes" id="UP000721415">
    <property type="component" value="Unassembled WGS sequence"/>
</dbReference>
<proteinExistence type="predicted"/>
<dbReference type="EMBL" id="JACBXQ010000002">
    <property type="protein sequence ID" value="MBG9986052.1"/>
    <property type="molecule type" value="Genomic_DNA"/>
</dbReference>
<evidence type="ECO:0000313" key="2">
    <source>
        <dbReference type="EMBL" id="MBG9986052.1"/>
    </source>
</evidence>
<evidence type="ECO:0000313" key="3">
    <source>
        <dbReference type="Proteomes" id="UP000721415"/>
    </source>
</evidence>
<comment type="caution">
    <text evidence="2">The sequence shown here is derived from an EMBL/GenBank/DDBJ whole genome shotgun (WGS) entry which is preliminary data.</text>
</comment>
<accession>A0ABS0LPY6</accession>
<keyword evidence="3" id="KW-1185">Reference proteome</keyword>
<protein>
    <submittedName>
        <fullName evidence="2">DUF3343 domain-containing protein</fullName>
    </submittedName>
</protein>
<dbReference type="InterPro" id="IPR021778">
    <property type="entry name" value="Se/S_carrier-like"/>
</dbReference>
<gene>
    <name evidence="2" type="ORF">HZY91_03985</name>
</gene>
<evidence type="ECO:0000259" key="1">
    <source>
        <dbReference type="Pfam" id="PF11823"/>
    </source>
</evidence>
<reference evidence="2 3" key="1">
    <citation type="submission" date="2020-07" db="EMBL/GenBank/DDBJ databases">
        <title>Facklamia lactis sp. nov., isolated from raw milk.</title>
        <authorList>
            <person name="Doll E.V."/>
            <person name="Huptas C."/>
            <person name="Staib L."/>
            <person name="Wenning M."/>
            <person name="Scherer S."/>
        </authorList>
    </citation>
    <scope>NUCLEOTIDE SEQUENCE [LARGE SCALE GENOMIC DNA]</scope>
    <source>
        <strain evidence="2 3">DSM 111018</strain>
    </source>
</reference>
<dbReference type="RefSeq" id="WP_197114974.1">
    <property type="nucleotide sequence ID" value="NZ_JACBXQ010000002.1"/>
</dbReference>
<name>A0ABS0LPY6_9LACT</name>